<keyword evidence="4" id="KW-1185">Reference proteome</keyword>
<dbReference type="Proteomes" id="UP001516061">
    <property type="component" value="Unassembled WGS sequence"/>
</dbReference>
<organism evidence="3 4">
    <name type="scientific">Sphaerotilus uruguayifluvii</name>
    <dbReference type="NCBI Taxonomy" id="2735897"/>
    <lineage>
        <taxon>Bacteria</taxon>
        <taxon>Pseudomonadati</taxon>
        <taxon>Pseudomonadota</taxon>
        <taxon>Betaproteobacteria</taxon>
        <taxon>Burkholderiales</taxon>
        <taxon>Sphaerotilaceae</taxon>
        <taxon>Sphaerotilus</taxon>
    </lineage>
</organism>
<gene>
    <name evidence="3" type="ORF">HNQ01_000394</name>
</gene>
<accession>A0ABX2FZT8</accession>
<reference evidence="3 4" key="1">
    <citation type="submission" date="2020-05" db="EMBL/GenBank/DDBJ databases">
        <title>Genomic Encyclopedia of Type Strains, Phase IV (KMG-V): Genome sequencing to study the core and pangenomes of soil and plant-associated prokaryotes.</title>
        <authorList>
            <person name="Whitman W."/>
        </authorList>
    </citation>
    <scope>NUCLEOTIDE SEQUENCE [LARGE SCALE GENOMIC DNA]</scope>
    <source>
        <strain evidence="3 4">C29</strain>
    </source>
</reference>
<feature type="signal peptide" evidence="1">
    <location>
        <begin position="1"/>
        <end position="27"/>
    </location>
</feature>
<dbReference type="InterPro" id="IPR025510">
    <property type="entry name" value="DUF4397"/>
</dbReference>
<evidence type="ECO:0000313" key="4">
    <source>
        <dbReference type="Proteomes" id="UP001516061"/>
    </source>
</evidence>
<feature type="chain" id="PRO_5046168443" description="DUF4397 domain-containing protein" evidence="1">
    <location>
        <begin position="28"/>
        <end position="427"/>
    </location>
</feature>
<name>A0ABX2FZT8_9BURK</name>
<protein>
    <recommendedName>
        <fullName evidence="2">DUF4397 domain-containing protein</fullName>
    </recommendedName>
</protein>
<evidence type="ECO:0000256" key="1">
    <source>
        <dbReference type="SAM" id="SignalP"/>
    </source>
</evidence>
<comment type="caution">
    <text evidence="3">The sequence shown here is derived from an EMBL/GenBank/DDBJ whole genome shotgun (WGS) entry which is preliminary data.</text>
</comment>
<dbReference type="EMBL" id="JABSNM010000001">
    <property type="protein sequence ID" value="NRT54687.1"/>
    <property type="molecule type" value="Genomic_DNA"/>
</dbReference>
<feature type="domain" description="DUF4397" evidence="2">
    <location>
        <begin position="240"/>
        <end position="344"/>
    </location>
</feature>
<dbReference type="RefSeq" id="WP_173803612.1">
    <property type="nucleotide sequence ID" value="NZ_JABSNM010000001.1"/>
</dbReference>
<evidence type="ECO:0000313" key="3">
    <source>
        <dbReference type="EMBL" id="NRT54687.1"/>
    </source>
</evidence>
<proteinExistence type="predicted"/>
<keyword evidence="1" id="KW-0732">Signal</keyword>
<dbReference type="PROSITE" id="PS51257">
    <property type="entry name" value="PROKAR_LIPOPROTEIN"/>
    <property type="match status" value="1"/>
</dbReference>
<dbReference type="Pfam" id="PF14344">
    <property type="entry name" value="DUF4397"/>
    <property type="match status" value="2"/>
</dbReference>
<feature type="domain" description="DUF4397" evidence="2">
    <location>
        <begin position="31"/>
        <end position="145"/>
    </location>
</feature>
<evidence type="ECO:0000259" key="2">
    <source>
        <dbReference type="Pfam" id="PF14344"/>
    </source>
</evidence>
<sequence>MTSLRWLHALLLSAAVALIGGCGGSSSDDDATVRVINASTNYGALDLYVDDELRSSAIAYGQTSGYIGFEDGSHTTTLTRTGSTTALSSVSRSLSSDHGTTVIAYQADGSLKTAQLSDSESAPSSGRAKLLVFNASPDAGSVDVYISGSSDTLDSATLVASAVSAGSSSGSYTTVGSGTYRLRIAAAGSTTDLRLDAGSMTLDSQGVYALVVTPTSGGVLVNSLLVRQGGTITALDTDLARVRLVSAVASSGTVGAAFNGSTLATSVTSPAIGSYALVKAGSATPTITVNGASLSTSAITLAAGSDSTLMVWGPAASASLSVISDDNRLPTSSTSAKIRLIHGASTDSNPLTLTTNYSAVAENIALGQASGYTSVTAGSSSSIEVTDTTLSTALYSLGDVTLSAKGVYTVFMLPSGSSVTGALRKER</sequence>